<evidence type="ECO:0000256" key="7">
    <source>
        <dbReference type="RuleBase" id="RU368115"/>
    </source>
</evidence>
<proteinExistence type="inferred from homology"/>
<dbReference type="PRINTS" id="PR00719">
    <property type="entry name" value="LMWPTPASE"/>
</dbReference>
<dbReference type="EC" id="3.1.3.48" evidence="7"/>
<keyword evidence="10" id="KW-1185">Reference proteome</keyword>
<comment type="catalytic activity">
    <reaction evidence="7">
        <text>a phosphate monoester + H2O = an alcohol + phosphate</text>
        <dbReference type="Rhea" id="RHEA:15017"/>
        <dbReference type="ChEBI" id="CHEBI:15377"/>
        <dbReference type="ChEBI" id="CHEBI:30879"/>
        <dbReference type="ChEBI" id="CHEBI:43474"/>
        <dbReference type="ChEBI" id="CHEBI:67140"/>
        <dbReference type="EC" id="3.1.3.2"/>
    </reaction>
</comment>
<evidence type="ECO:0000256" key="3">
    <source>
        <dbReference type="ARBA" id="ARBA00022490"/>
    </source>
</evidence>
<evidence type="ECO:0000313" key="10">
    <source>
        <dbReference type="Proteomes" id="UP000749559"/>
    </source>
</evidence>
<dbReference type="GO" id="GO:0005737">
    <property type="term" value="C:cytoplasm"/>
    <property type="evidence" value="ECO:0007669"/>
    <property type="project" value="UniProtKB-SubCell"/>
</dbReference>
<dbReference type="OrthoDB" id="3388at2759"/>
<dbReference type="SUPFAM" id="SSF52788">
    <property type="entry name" value="Phosphotyrosine protein phosphatases I"/>
    <property type="match status" value="1"/>
</dbReference>
<dbReference type="GO" id="GO:0003993">
    <property type="term" value="F:acid phosphatase activity"/>
    <property type="evidence" value="ECO:0007669"/>
    <property type="project" value="UniProtKB-UniRule"/>
</dbReference>
<organism evidence="9 10">
    <name type="scientific">Owenia fusiformis</name>
    <name type="common">Polychaete worm</name>
    <dbReference type="NCBI Taxonomy" id="6347"/>
    <lineage>
        <taxon>Eukaryota</taxon>
        <taxon>Metazoa</taxon>
        <taxon>Spiralia</taxon>
        <taxon>Lophotrochozoa</taxon>
        <taxon>Annelida</taxon>
        <taxon>Polychaeta</taxon>
        <taxon>Sedentaria</taxon>
        <taxon>Canalipalpata</taxon>
        <taxon>Sabellida</taxon>
        <taxon>Oweniida</taxon>
        <taxon>Oweniidae</taxon>
        <taxon>Owenia</taxon>
    </lineage>
</organism>
<protein>
    <recommendedName>
        <fullName evidence="7">Low molecular weight phosphotyrosine protein phosphatase</fullName>
        <shortName evidence="7">LMW-PTP</shortName>
        <shortName evidence="7">LMW-PTPase</shortName>
        <ecNumber evidence="7">3.1.3.2</ecNumber>
        <ecNumber evidence="7">3.1.3.48</ecNumber>
    </recommendedName>
    <alternativeName>
        <fullName evidence="7">Low molecular weight cytosolic acid phosphatase</fullName>
    </alternativeName>
</protein>
<dbReference type="Proteomes" id="UP000749559">
    <property type="component" value="Unassembled WGS sequence"/>
</dbReference>
<dbReference type="Pfam" id="PF01451">
    <property type="entry name" value="LMWPc"/>
    <property type="match status" value="1"/>
</dbReference>
<gene>
    <name evidence="9" type="ORF">OFUS_LOCUS11937</name>
</gene>
<evidence type="ECO:0000256" key="4">
    <source>
        <dbReference type="ARBA" id="ARBA00022801"/>
    </source>
</evidence>
<evidence type="ECO:0000256" key="6">
    <source>
        <dbReference type="PIRSR" id="PIRSR617867-1"/>
    </source>
</evidence>
<reference evidence="9" key="1">
    <citation type="submission" date="2022-03" db="EMBL/GenBank/DDBJ databases">
        <authorList>
            <person name="Martin C."/>
        </authorList>
    </citation>
    <scope>NUCLEOTIDE SEQUENCE</scope>
</reference>
<dbReference type="PANTHER" id="PTHR11717:SF7">
    <property type="entry name" value="LOW MOLECULAR WEIGHT PHOSPHOTYROSINE PROTEIN PHOSPHATASE"/>
    <property type="match status" value="1"/>
</dbReference>
<comment type="caution">
    <text evidence="9">The sequence shown here is derived from an EMBL/GenBank/DDBJ whole genome shotgun (WGS) entry which is preliminary data.</text>
</comment>
<accession>A0A8S4NVH5</accession>
<evidence type="ECO:0000256" key="5">
    <source>
        <dbReference type="ARBA" id="ARBA00022912"/>
    </source>
</evidence>
<keyword evidence="3 7" id="KW-0963">Cytoplasm</keyword>
<evidence type="ECO:0000256" key="2">
    <source>
        <dbReference type="ARBA" id="ARBA00011063"/>
    </source>
</evidence>
<dbReference type="AlphaFoldDB" id="A0A8S4NVH5"/>
<dbReference type="PANTHER" id="PTHR11717">
    <property type="entry name" value="LOW MOLECULAR WEIGHT PROTEIN TYROSINE PHOSPHATASE"/>
    <property type="match status" value="1"/>
</dbReference>
<feature type="domain" description="Phosphotyrosine protein phosphatase I" evidence="8">
    <location>
        <begin position="2"/>
        <end position="142"/>
    </location>
</feature>
<evidence type="ECO:0000259" key="8">
    <source>
        <dbReference type="SMART" id="SM00226"/>
    </source>
</evidence>
<comment type="similarity">
    <text evidence="2 7">Belongs to the low molecular weight phosphotyrosine protein phosphatase family.</text>
</comment>
<dbReference type="SMART" id="SM00226">
    <property type="entry name" value="LMWPc"/>
    <property type="match status" value="1"/>
</dbReference>
<comment type="function">
    <text evidence="7">Acts on tyrosine phosphorylated proteins, low-MW aryl phosphates and natural and synthetic acyl phosphates.</text>
</comment>
<feature type="active site" description="Proton donor" evidence="6">
    <location>
        <position position="102"/>
    </location>
</feature>
<dbReference type="InterPro" id="IPR050438">
    <property type="entry name" value="LMW_PTPase"/>
</dbReference>
<dbReference type="Gene3D" id="3.40.50.2300">
    <property type="match status" value="1"/>
</dbReference>
<sequence>MIAEKGVEEKWHLDSAAIGSWHVGNSPDQRCINKLKENNISTEHRARTVELDDFTKFDWIFGFDHDNISELTKKQKKVKKETKAKIALFGEYDPQKELIIEDPYYVGSASPWSCCFSNKGEIAGFDKCFEQCMRCCKAFLDANT</sequence>
<dbReference type="EMBL" id="CAIIXF020000006">
    <property type="protein sequence ID" value="CAH1785943.1"/>
    <property type="molecule type" value="Genomic_DNA"/>
</dbReference>
<dbReference type="PRINTS" id="PR00720">
    <property type="entry name" value="MAMMALPTPASE"/>
</dbReference>
<dbReference type="GO" id="GO:0004726">
    <property type="term" value="F:non-membrane spanning protein tyrosine phosphatase activity"/>
    <property type="evidence" value="ECO:0007669"/>
    <property type="project" value="InterPro"/>
</dbReference>
<evidence type="ECO:0000313" key="9">
    <source>
        <dbReference type="EMBL" id="CAH1785943.1"/>
    </source>
</evidence>
<dbReference type="InterPro" id="IPR023485">
    <property type="entry name" value="Ptyr_pPase"/>
</dbReference>
<dbReference type="EC" id="3.1.3.2" evidence="7"/>
<keyword evidence="5 7" id="KW-0904">Protein phosphatase</keyword>
<comment type="subcellular location">
    <subcellularLocation>
        <location evidence="1 7">Cytoplasm</location>
    </subcellularLocation>
</comment>
<name>A0A8S4NVH5_OWEFU</name>
<evidence type="ECO:0000256" key="1">
    <source>
        <dbReference type="ARBA" id="ARBA00004496"/>
    </source>
</evidence>
<dbReference type="InterPro" id="IPR002115">
    <property type="entry name" value="Tyr_Pase_low_mol_wt_mml"/>
</dbReference>
<dbReference type="InterPro" id="IPR017867">
    <property type="entry name" value="Tyr_phospatase_low_mol_wt"/>
</dbReference>
<keyword evidence="4 7" id="KW-0378">Hydrolase</keyword>
<dbReference type="InterPro" id="IPR036196">
    <property type="entry name" value="Ptyr_pPase_sf"/>
</dbReference>
<comment type="catalytic activity">
    <reaction evidence="7">
        <text>O-phospho-L-tyrosyl-[protein] + H2O = L-tyrosyl-[protein] + phosphate</text>
        <dbReference type="Rhea" id="RHEA:10684"/>
        <dbReference type="Rhea" id="RHEA-COMP:10136"/>
        <dbReference type="Rhea" id="RHEA-COMP:20101"/>
        <dbReference type="ChEBI" id="CHEBI:15377"/>
        <dbReference type="ChEBI" id="CHEBI:43474"/>
        <dbReference type="ChEBI" id="CHEBI:46858"/>
        <dbReference type="ChEBI" id="CHEBI:61978"/>
        <dbReference type="EC" id="3.1.3.48"/>
    </reaction>
</comment>